<reference evidence="11" key="1">
    <citation type="journal article" date="2019" name="Int. J. Syst. Evol. Microbiol.">
        <title>The Global Catalogue of Microorganisms (GCM) 10K type strain sequencing project: providing services to taxonomists for standard genome sequencing and annotation.</title>
        <authorList>
            <consortium name="The Broad Institute Genomics Platform"/>
            <consortium name="The Broad Institute Genome Sequencing Center for Infectious Disease"/>
            <person name="Wu L."/>
            <person name="Ma J."/>
        </authorList>
    </citation>
    <scope>NUCLEOTIDE SEQUENCE [LARGE SCALE GENOMIC DNA]</scope>
    <source>
        <strain evidence="11">KCTC 19812</strain>
    </source>
</reference>
<evidence type="ECO:0000256" key="7">
    <source>
        <dbReference type="SAM" id="Phobius"/>
    </source>
</evidence>
<dbReference type="InterPro" id="IPR003838">
    <property type="entry name" value="ABC3_permease_C"/>
</dbReference>
<evidence type="ECO:0000256" key="4">
    <source>
        <dbReference type="ARBA" id="ARBA00022989"/>
    </source>
</evidence>
<accession>A0ABW5B615</accession>
<evidence type="ECO:0000256" key="1">
    <source>
        <dbReference type="ARBA" id="ARBA00004651"/>
    </source>
</evidence>
<keyword evidence="11" id="KW-1185">Reference proteome</keyword>
<comment type="caution">
    <text evidence="10">The sequence shown here is derived from an EMBL/GenBank/DDBJ whole genome shotgun (WGS) entry which is preliminary data.</text>
</comment>
<evidence type="ECO:0000256" key="5">
    <source>
        <dbReference type="ARBA" id="ARBA00023136"/>
    </source>
</evidence>
<feature type="transmembrane region" description="Helical" evidence="7">
    <location>
        <begin position="339"/>
        <end position="365"/>
    </location>
</feature>
<feature type="transmembrane region" description="Helical" evidence="7">
    <location>
        <begin position="760"/>
        <end position="780"/>
    </location>
</feature>
<evidence type="ECO:0000256" key="3">
    <source>
        <dbReference type="ARBA" id="ARBA00022692"/>
    </source>
</evidence>
<feature type="transmembrane region" description="Helical" evidence="7">
    <location>
        <begin position="712"/>
        <end position="740"/>
    </location>
</feature>
<keyword evidence="5 7" id="KW-0472">Membrane</keyword>
<keyword evidence="2" id="KW-1003">Cell membrane</keyword>
<comment type="subcellular location">
    <subcellularLocation>
        <location evidence="1">Cell membrane</location>
        <topology evidence="1">Multi-pass membrane protein</topology>
    </subcellularLocation>
</comment>
<evidence type="ECO:0000313" key="11">
    <source>
        <dbReference type="Proteomes" id="UP001597414"/>
    </source>
</evidence>
<feature type="transmembrane region" description="Helical" evidence="7">
    <location>
        <begin position="287"/>
        <end position="308"/>
    </location>
</feature>
<feature type="domain" description="ABC3 transporter permease C-terminal" evidence="8">
    <location>
        <begin position="679"/>
        <end position="791"/>
    </location>
</feature>
<name>A0ABW5B615_9BACT</name>
<feature type="transmembrane region" description="Helical" evidence="7">
    <location>
        <begin position="433"/>
        <end position="453"/>
    </location>
</feature>
<comment type="similarity">
    <text evidence="6">Belongs to the ABC-4 integral membrane protein family.</text>
</comment>
<protein>
    <submittedName>
        <fullName evidence="10">ABC transporter permease</fullName>
    </submittedName>
</protein>
<evidence type="ECO:0000256" key="6">
    <source>
        <dbReference type="ARBA" id="ARBA00038076"/>
    </source>
</evidence>
<dbReference type="Pfam" id="PF02687">
    <property type="entry name" value="FtsX"/>
    <property type="match status" value="2"/>
</dbReference>
<sequence length="799" mass="88657">MWKNYLKVAFRNLIRHRTFSFINIFGLAISMSLSLIVIMLVMDQYKFDRHNSKKDRIFRINTLPNNWKATASTTLAVRNVLLEDYTGIEKAVRIKRGFGNRSMVDFEKDINIPVTGFYTDPEFLEIFELELESGNPATALIDPYSVVLTKEAAEKIFTTPNPIGEVIKVGDQGDYKVTGVLKDQPDQKSHIIFDGLASISTLSSKAASDSSYKSSLDSWENIYDGYVYILLEEGLSPQQIQKSLNEIAFAQYGQSEPQTNSFALQSLTKITPGPDLNNPIGPILPKIVVIFLGGLAIIVMLTSCFNFTNLSIARSLTRAKEIGVRKVTGAKRIQIFTQFLTEAVVIALLALIFSWMIVILIKPFLLNLKLVQVLRWDFSTSLEVYPYLIGFAILVGILAGFFPAVILSSFQPIKVLKNLVGVKLFSALGLRKSLLVLQFSISLIFILSAILVFNQTKFFLTKDVGFAVDDKMLVRLNNTSYELLKSELLHYSNVESVSGISHIPGSGITFGEDFRTTAEAEKLNIDYFQVDEDYLDNMGLELIAGNNFNSQLPESNKSKVIINQLAVEKLGFETAGAALGNIIFEGDGLNAYEIIGVVHNYNHRNLLMDDAPMALMYNPEGFSQLQVKYNGSEDQIIATLQTAWNKINPDLKMDYGFFDFEMREMYQVFFGLLTKVVGVVAFLAIMISCLGLLGMATYIAETKIKEVAIRKILGATASGITLQLSMGFIKIVLIAIVVGLPAAWFLNNLWLQTLANRVNMGLGTISLAIALILVLSVLTVGSQAVRAAFSNPADNLKND</sequence>
<feature type="domain" description="MacB-like periplasmic core" evidence="9">
    <location>
        <begin position="20"/>
        <end position="246"/>
    </location>
</feature>
<feature type="transmembrane region" description="Helical" evidence="7">
    <location>
        <begin position="21"/>
        <end position="42"/>
    </location>
</feature>
<dbReference type="RefSeq" id="WP_380800115.1">
    <property type="nucleotide sequence ID" value="NZ_JBHUIV010000005.1"/>
</dbReference>
<dbReference type="InterPro" id="IPR050250">
    <property type="entry name" value="Macrolide_Exporter_MacB"/>
</dbReference>
<dbReference type="InterPro" id="IPR025857">
    <property type="entry name" value="MacB_PCD"/>
</dbReference>
<dbReference type="Pfam" id="PF12704">
    <property type="entry name" value="MacB_PCD"/>
    <property type="match status" value="1"/>
</dbReference>
<dbReference type="EMBL" id="JBHUIV010000005">
    <property type="protein sequence ID" value="MFD2200418.1"/>
    <property type="molecule type" value="Genomic_DNA"/>
</dbReference>
<dbReference type="Proteomes" id="UP001597414">
    <property type="component" value="Unassembled WGS sequence"/>
</dbReference>
<evidence type="ECO:0000313" key="10">
    <source>
        <dbReference type="EMBL" id="MFD2200418.1"/>
    </source>
</evidence>
<evidence type="ECO:0000259" key="9">
    <source>
        <dbReference type="Pfam" id="PF12704"/>
    </source>
</evidence>
<dbReference type="PANTHER" id="PTHR30572:SF4">
    <property type="entry name" value="ABC TRANSPORTER PERMEASE YTRF"/>
    <property type="match status" value="1"/>
</dbReference>
<feature type="transmembrane region" description="Helical" evidence="7">
    <location>
        <begin position="385"/>
        <end position="407"/>
    </location>
</feature>
<feature type="domain" description="ABC3 transporter permease C-terminal" evidence="8">
    <location>
        <begin position="295"/>
        <end position="410"/>
    </location>
</feature>
<gene>
    <name evidence="10" type="ORF">ACFSKV_02495</name>
</gene>
<organism evidence="10 11">
    <name type="scientific">Shivajiella indica</name>
    <dbReference type="NCBI Taxonomy" id="872115"/>
    <lineage>
        <taxon>Bacteria</taxon>
        <taxon>Pseudomonadati</taxon>
        <taxon>Bacteroidota</taxon>
        <taxon>Cytophagia</taxon>
        <taxon>Cytophagales</taxon>
        <taxon>Cyclobacteriaceae</taxon>
        <taxon>Shivajiella</taxon>
    </lineage>
</organism>
<evidence type="ECO:0000259" key="8">
    <source>
        <dbReference type="Pfam" id="PF02687"/>
    </source>
</evidence>
<dbReference type="PANTHER" id="PTHR30572">
    <property type="entry name" value="MEMBRANE COMPONENT OF TRANSPORTER-RELATED"/>
    <property type="match status" value="1"/>
</dbReference>
<evidence type="ECO:0000256" key="2">
    <source>
        <dbReference type="ARBA" id="ARBA00022475"/>
    </source>
</evidence>
<keyword evidence="4 7" id="KW-1133">Transmembrane helix</keyword>
<feature type="transmembrane region" description="Helical" evidence="7">
    <location>
        <begin position="676"/>
        <end position="700"/>
    </location>
</feature>
<keyword evidence="3 7" id="KW-0812">Transmembrane</keyword>
<proteinExistence type="inferred from homology"/>